<dbReference type="GO" id="GO:0005794">
    <property type="term" value="C:Golgi apparatus"/>
    <property type="evidence" value="ECO:0007669"/>
    <property type="project" value="UniProtKB-ARBA"/>
</dbReference>
<keyword evidence="8 15" id="KW-0479">Metal-binding</keyword>
<dbReference type="GO" id="GO:0052834">
    <property type="term" value="F:inositol monophosphate phosphatase activity"/>
    <property type="evidence" value="ECO:0007669"/>
    <property type="project" value="UniProtKB-EC"/>
</dbReference>
<evidence type="ECO:0000256" key="4">
    <source>
        <dbReference type="ARBA" id="ARBA00005152"/>
    </source>
</evidence>
<feature type="binding site" evidence="15">
    <location>
        <position position="161"/>
    </location>
    <ligand>
        <name>Mg(2+)</name>
        <dbReference type="ChEBI" id="CHEBI:18420"/>
        <label>1</label>
        <note>catalytic</note>
    </ligand>
</feature>
<dbReference type="Proteomes" id="UP000653454">
    <property type="component" value="Unassembled WGS sequence"/>
</dbReference>
<gene>
    <name evidence="17" type="ORF">PLXY2_LOCUS126</name>
</gene>
<dbReference type="FunFam" id="3.30.540.10:FF:000012">
    <property type="entry name" value="Blast:Putative inositol monophosphatase 3"/>
    <property type="match status" value="1"/>
</dbReference>
<evidence type="ECO:0000256" key="8">
    <source>
        <dbReference type="ARBA" id="ARBA00022723"/>
    </source>
</evidence>
<comment type="similarity">
    <text evidence="5">Belongs to the inositol monophosphatase superfamily.</text>
</comment>
<organism evidence="17 18">
    <name type="scientific">Plutella xylostella</name>
    <name type="common">Diamondback moth</name>
    <name type="synonym">Plutella maculipennis</name>
    <dbReference type="NCBI Taxonomy" id="51655"/>
    <lineage>
        <taxon>Eukaryota</taxon>
        <taxon>Metazoa</taxon>
        <taxon>Ecdysozoa</taxon>
        <taxon>Arthropoda</taxon>
        <taxon>Hexapoda</taxon>
        <taxon>Insecta</taxon>
        <taxon>Pterygota</taxon>
        <taxon>Neoptera</taxon>
        <taxon>Endopterygota</taxon>
        <taxon>Lepidoptera</taxon>
        <taxon>Glossata</taxon>
        <taxon>Ditrysia</taxon>
        <taxon>Yponomeutoidea</taxon>
        <taxon>Plutellidae</taxon>
        <taxon>Plutella</taxon>
    </lineage>
</organism>
<feature type="binding site" evidence="15">
    <location>
        <position position="283"/>
    </location>
    <ligand>
        <name>Mg(2+)</name>
        <dbReference type="ChEBI" id="CHEBI:18420"/>
        <label>1</label>
        <note>catalytic</note>
    </ligand>
</feature>
<dbReference type="PANTHER" id="PTHR43028:SF4">
    <property type="entry name" value="INOSITOL MONOPHOSPHATASE 3"/>
    <property type="match status" value="1"/>
</dbReference>
<keyword evidence="16" id="KW-0732">Signal</keyword>
<sequence length="342" mass="37913">MNMGGSLRINKFACICLFFLMFLIIYWKNSGAQSTEIDKLDMVNLKELLRAAIQAAERGGKKVVDGKQHALNIKSKGKTKEGANDPVTDADYASHCAMYYSLKKTFPGVAVVSEEHSSDDPACENQEAIDVEDLPRDPLIHYLYDEKVLSKDVTVWIDPLDATQEYTEGLHNYVTTMVCVAIKGVPIIGVIHQPFAAQTYWAWITKEMSSNIHLVPMMDELEPTHPRVVVSRSHAGDVANVATKAFGPDSTVTPAGGAGYKVMGLINNTFDVYLHVTAIKKWDICAGDAILRYISGKMTTMKGETIDYSHNSAFKVSDGILATRSHHKFYLQKMPEFMSGDH</sequence>
<dbReference type="Gene3D" id="3.30.540.10">
    <property type="entry name" value="Fructose-1,6-Bisphosphatase, subunit A, domain 1"/>
    <property type="match status" value="1"/>
</dbReference>
<name>A0A8S4D3Y9_PLUXY</name>
<comment type="caution">
    <text evidence="17">The sequence shown here is derived from an EMBL/GenBank/DDBJ whole genome shotgun (WGS) entry which is preliminary data.</text>
</comment>
<keyword evidence="9" id="KW-0378">Hydrolase</keyword>
<dbReference type="FunFam" id="3.40.190.80:FF:000007">
    <property type="entry name" value="Blast:Putative inositol monophosphatase 3"/>
    <property type="match status" value="1"/>
</dbReference>
<keyword evidence="11" id="KW-1133">Transmembrane helix</keyword>
<evidence type="ECO:0000256" key="6">
    <source>
        <dbReference type="ARBA" id="ARBA00013106"/>
    </source>
</evidence>
<evidence type="ECO:0000256" key="3">
    <source>
        <dbReference type="ARBA" id="ARBA00004167"/>
    </source>
</evidence>
<feature type="binding site" evidence="15">
    <location>
        <position position="114"/>
    </location>
    <ligand>
        <name>Mg(2+)</name>
        <dbReference type="ChEBI" id="CHEBI:18420"/>
        <label>1</label>
        <note>catalytic</note>
    </ligand>
</feature>
<evidence type="ECO:0000256" key="7">
    <source>
        <dbReference type="ARBA" id="ARBA00022692"/>
    </source>
</evidence>
<comment type="pathway">
    <text evidence="4">Polyol metabolism; myo-inositol biosynthesis; myo-inositol from D-glucose 6-phosphate: step 2/2.</text>
</comment>
<evidence type="ECO:0000256" key="13">
    <source>
        <dbReference type="ARBA" id="ARBA00042119"/>
    </source>
</evidence>
<reference evidence="17" key="1">
    <citation type="submission" date="2020-11" db="EMBL/GenBank/DDBJ databases">
        <authorList>
            <person name="Whiteford S."/>
        </authorList>
    </citation>
    <scope>NUCLEOTIDE SEQUENCE</scope>
</reference>
<evidence type="ECO:0000256" key="9">
    <source>
        <dbReference type="ARBA" id="ARBA00022801"/>
    </source>
</evidence>
<feature type="binding site" evidence="15">
    <location>
        <position position="160"/>
    </location>
    <ligand>
        <name>Mg(2+)</name>
        <dbReference type="ChEBI" id="CHEBI:18420"/>
        <label>1</label>
        <note>catalytic</note>
    </ligand>
</feature>
<evidence type="ECO:0000256" key="12">
    <source>
        <dbReference type="ARBA" id="ARBA00023136"/>
    </source>
</evidence>
<dbReference type="Gene3D" id="3.40.190.80">
    <property type="match status" value="1"/>
</dbReference>
<keyword evidence="18" id="KW-1185">Reference proteome</keyword>
<evidence type="ECO:0000256" key="5">
    <source>
        <dbReference type="ARBA" id="ARBA00009759"/>
    </source>
</evidence>
<evidence type="ECO:0000256" key="16">
    <source>
        <dbReference type="SAM" id="SignalP"/>
    </source>
</evidence>
<comment type="catalytic activity">
    <reaction evidence="1">
        <text>a myo-inositol phosphate + H2O = myo-inositol + phosphate</text>
        <dbReference type="Rhea" id="RHEA:24056"/>
        <dbReference type="ChEBI" id="CHEBI:15377"/>
        <dbReference type="ChEBI" id="CHEBI:17268"/>
        <dbReference type="ChEBI" id="CHEBI:43474"/>
        <dbReference type="ChEBI" id="CHEBI:84139"/>
        <dbReference type="EC" id="3.1.3.25"/>
    </reaction>
</comment>
<comment type="subcellular location">
    <subcellularLocation>
        <location evidence="3">Membrane</location>
        <topology evidence="3">Single-pass membrane protein</topology>
    </subcellularLocation>
</comment>
<evidence type="ECO:0000256" key="10">
    <source>
        <dbReference type="ARBA" id="ARBA00022842"/>
    </source>
</evidence>
<proteinExistence type="inferred from homology"/>
<feature type="chain" id="PRO_5035892828" description="Putative inositol monophosphatase 3" evidence="16">
    <location>
        <begin position="33"/>
        <end position="342"/>
    </location>
</feature>
<accession>A0A8S4D3Y9</accession>
<evidence type="ECO:0000256" key="15">
    <source>
        <dbReference type="PIRSR" id="PIRSR600760-2"/>
    </source>
</evidence>
<dbReference type="GO" id="GO:0008254">
    <property type="term" value="F:3'-nucleotidase activity"/>
    <property type="evidence" value="ECO:0007669"/>
    <property type="project" value="TreeGrafter"/>
</dbReference>
<feature type="signal peptide" evidence="16">
    <location>
        <begin position="1"/>
        <end position="32"/>
    </location>
</feature>
<dbReference type="GO" id="GO:0046872">
    <property type="term" value="F:metal ion binding"/>
    <property type="evidence" value="ECO:0007669"/>
    <property type="project" value="UniProtKB-KW"/>
</dbReference>
<evidence type="ECO:0000256" key="2">
    <source>
        <dbReference type="ARBA" id="ARBA00001946"/>
    </source>
</evidence>
<dbReference type="PANTHER" id="PTHR43028">
    <property type="entry name" value="3'(2'),5'-BISPHOSPHATE NUCLEOTIDASE 1"/>
    <property type="match status" value="1"/>
</dbReference>
<keyword evidence="10 15" id="KW-0460">Magnesium</keyword>
<dbReference type="SUPFAM" id="SSF56655">
    <property type="entry name" value="Carbohydrate phosphatase"/>
    <property type="match status" value="1"/>
</dbReference>
<feature type="binding site" evidence="15">
    <location>
        <position position="158"/>
    </location>
    <ligand>
        <name>Mg(2+)</name>
        <dbReference type="ChEBI" id="CHEBI:18420"/>
        <label>1</label>
        <note>catalytic</note>
    </ligand>
</feature>
<evidence type="ECO:0000256" key="1">
    <source>
        <dbReference type="ARBA" id="ARBA00001033"/>
    </source>
</evidence>
<evidence type="ECO:0000313" key="18">
    <source>
        <dbReference type="Proteomes" id="UP000653454"/>
    </source>
</evidence>
<keyword evidence="7" id="KW-0812">Transmembrane</keyword>
<evidence type="ECO:0000256" key="14">
    <source>
        <dbReference type="ARBA" id="ARBA00074068"/>
    </source>
</evidence>
<keyword evidence="12" id="KW-0472">Membrane</keyword>
<evidence type="ECO:0000256" key="11">
    <source>
        <dbReference type="ARBA" id="ARBA00022989"/>
    </source>
</evidence>
<dbReference type="EC" id="3.1.3.25" evidence="6"/>
<evidence type="ECO:0000313" key="17">
    <source>
        <dbReference type="EMBL" id="CAG9088752.1"/>
    </source>
</evidence>
<protein>
    <recommendedName>
        <fullName evidence="14">Putative inositol monophosphatase 3</fullName>
        <ecNumber evidence="6">3.1.3.25</ecNumber>
    </recommendedName>
    <alternativeName>
        <fullName evidence="13">Myo-inositol monophosphatase A3</fullName>
    </alternativeName>
</protein>
<dbReference type="EMBL" id="CAJHNJ030000001">
    <property type="protein sequence ID" value="CAG9088752.1"/>
    <property type="molecule type" value="Genomic_DNA"/>
</dbReference>
<dbReference type="PRINTS" id="PR00377">
    <property type="entry name" value="IMPHPHTASES"/>
</dbReference>
<dbReference type="Pfam" id="PF00459">
    <property type="entry name" value="Inositol_P"/>
    <property type="match status" value="1"/>
</dbReference>
<dbReference type="InterPro" id="IPR050725">
    <property type="entry name" value="CysQ/Inositol_MonoPase"/>
</dbReference>
<dbReference type="GO" id="GO:0016020">
    <property type="term" value="C:membrane"/>
    <property type="evidence" value="ECO:0007669"/>
    <property type="project" value="UniProtKB-SubCell"/>
</dbReference>
<dbReference type="InterPro" id="IPR000760">
    <property type="entry name" value="Inositol_monophosphatase-like"/>
</dbReference>
<dbReference type="AlphaFoldDB" id="A0A8S4D3Y9"/>
<comment type="cofactor">
    <cofactor evidence="2 15">
        <name>Mg(2+)</name>
        <dbReference type="ChEBI" id="CHEBI:18420"/>
    </cofactor>
</comment>